<dbReference type="EMBL" id="VIFK01000065">
    <property type="protein sequence ID" value="TQE99394.1"/>
    <property type="molecule type" value="Genomic_DNA"/>
</dbReference>
<feature type="region of interest" description="Disordered" evidence="11">
    <location>
        <begin position="500"/>
        <end position="524"/>
    </location>
</feature>
<evidence type="ECO:0000256" key="9">
    <source>
        <dbReference type="PIRNR" id="PIRNR003128"/>
    </source>
</evidence>
<organism evidence="13 14">
    <name type="scientific">Spiribacter salinus</name>
    <dbReference type="NCBI Taxonomy" id="1335746"/>
    <lineage>
        <taxon>Bacteria</taxon>
        <taxon>Pseudomonadati</taxon>
        <taxon>Pseudomonadota</taxon>
        <taxon>Gammaproteobacteria</taxon>
        <taxon>Chromatiales</taxon>
        <taxon>Ectothiorhodospiraceae</taxon>
        <taxon>Spiribacter</taxon>
    </lineage>
</organism>
<evidence type="ECO:0000256" key="8">
    <source>
        <dbReference type="ARBA" id="ARBA00033408"/>
    </source>
</evidence>
<evidence type="ECO:0000313" key="14">
    <source>
        <dbReference type="Proteomes" id="UP000315400"/>
    </source>
</evidence>
<dbReference type="Gene3D" id="3.40.50.300">
    <property type="entry name" value="P-loop containing nucleotide triphosphate hydrolases"/>
    <property type="match status" value="2"/>
</dbReference>
<proteinExistence type="inferred from homology"/>
<dbReference type="PIRSF" id="PIRSF003128">
    <property type="entry name" value="RecN"/>
    <property type="match status" value="1"/>
</dbReference>
<dbReference type="Proteomes" id="UP000315400">
    <property type="component" value="Unassembled WGS sequence"/>
</dbReference>
<dbReference type="GO" id="GO:0006281">
    <property type="term" value="P:DNA repair"/>
    <property type="evidence" value="ECO:0007669"/>
    <property type="project" value="UniProtKB-KW"/>
</dbReference>
<dbReference type="CDD" id="cd03241">
    <property type="entry name" value="ABC_RecN"/>
    <property type="match status" value="2"/>
</dbReference>
<dbReference type="AlphaFoldDB" id="A0A540VRL0"/>
<evidence type="ECO:0000256" key="6">
    <source>
        <dbReference type="ARBA" id="ARBA00022840"/>
    </source>
</evidence>
<evidence type="ECO:0000256" key="1">
    <source>
        <dbReference type="ARBA" id="ARBA00003618"/>
    </source>
</evidence>
<evidence type="ECO:0000256" key="2">
    <source>
        <dbReference type="ARBA" id="ARBA00009441"/>
    </source>
</evidence>
<comment type="function">
    <text evidence="1 9">May be involved in recombinational repair of damaged DNA.</text>
</comment>
<comment type="similarity">
    <text evidence="2 9">Belongs to the RecN family.</text>
</comment>
<keyword evidence="7 9" id="KW-0234">DNA repair</keyword>
<dbReference type="InterPro" id="IPR003395">
    <property type="entry name" value="RecF/RecN/SMC_N"/>
</dbReference>
<accession>A0A540VRL0</accession>
<evidence type="ECO:0000256" key="7">
    <source>
        <dbReference type="ARBA" id="ARBA00023204"/>
    </source>
</evidence>
<keyword evidence="10" id="KW-0175">Coiled coil</keyword>
<keyword evidence="4" id="KW-0547">Nucleotide-binding</keyword>
<feature type="compositionally biased region" description="Basic and acidic residues" evidence="11">
    <location>
        <begin position="503"/>
        <end position="513"/>
    </location>
</feature>
<dbReference type="FunFam" id="3.40.50.300:FF:000319">
    <property type="entry name" value="DNA repair protein RecN"/>
    <property type="match status" value="1"/>
</dbReference>
<dbReference type="Pfam" id="PF02463">
    <property type="entry name" value="SMC_N"/>
    <property type="match status" value="1"/>
</dbReference>
<evidence type="ECO:0000259" key="12">
    <source>
        <dbReference type="Pfam" id="PF02463"/>
    </source>
</evidence>
<dbReference type="NCBIfam" id="TIGR00634">
    <property type="entry name" value="recN"/>
    <property type="match status" value="1"/>
</dbReference>
<dbReference type="STRING" id="1260251.SPISAL_04565"/>
<comment type="caution">
    <text evidence="13">The sequence shown here is derived from an EMBL/GenBank/DDBJ whole genome shotgun (WGS) entry which is preliminary data.</text>
</comment>
<dbReference type="PANTHER" id="PTHR11059">
    <property type="entry name" value="DNA REPAIR PROTEIN RECN"/>
    <property type="match status" value="1"/>
</dbReference>
<evidence type="ECO:0000313" key="13">
    <source>
        <dbReference type="EMBL" id="TQE99394.1"/>
    </source>
</evidence>
<evidence type="ECO:0000256" key="4">
    <source>
        <dbReference type="ARBA" id="ARBA00022741"/>
    </source>
</evidence>
<reference evidence="13 14" key="1">
    <citation type="submission" date="2019-06" db="EMBL/GenBank/DDBJ databases">
        <title>Metagenome assembled Genome of Spiribacter salinus SL48-SHIP from the microbial mat of Salt Lake 48 (Novosibirsk region, Russia).</title>
        <authorList>
            <person name="Shipova A."/>
            <person name="Rozanov A.S."/>
            <person name="Bryanskaya A.V."/>
            <person name="Peltek S.E."/>
        </authorList>
    </citation>
    <scope>NUCLEOTIDE SEQUENCE [LARGE SCALE GENOMIC DNA]</scope>
    <source>
        <strain evidence="13">SL48-SHIP-2</strain>
    </source>
</reference>
<dbReference type="InterPro" id="IPR004604">
    <property type="entry name" value="DNA_recomb/repair_RecN"/>
</dbReference>
<evidence type="ECO:0000256" key="10">
    <source>
        <dbReference type="SAM" id="Coils"/>
    </source>
</evidence>
<sequence>MLNEIGIRDFAIIERLELSLSNGLSVLTGETGAGKSILLDALGLCLGDRADTNMVPPHAERSEIHAGFDVSDAPRARDWLEAEDLAEDDECLLRRVIHSNGRSQAWINGRPATRAQLEALGQRLVGIHGQHAHQALARAEVQRRTLDGYAAHPSLLEPVATLHGQWRAIASERAELAGGSDDHQDRIALLRYQLEELDAAAISEAAFAELEREQRRLAGAEQILGACQRSIDWLYDGDNAAQSLLAAAERELAEHLDTDAALGEATELFATAQVQLQEGCQTLRHFADHLEMDPARLAEVEHQLSTLHDLARKHHVEPEHLAAHAEQLRGELERLESADQRLIELAEAQAQTEKAYREAAEQLTASRQSAADGLMAEVNATLAELGMPGAALLIRVEPDREAEPARHGQDQVRFDVRTNPDQRPGPLNRIASGGELSRIGLALEVATAHTAELPCLIFDEADAGIGGAVAEVVGRKLRALAEHHQVLCITHLPQVASQGRHQLQVEKSQDAEGRTTTQVRHLADSERTEEIARMLGGVEITDQTLSHAREMLERAG</sequence>
<keyword evidence="6" id="KW-0067">ATP-binding</keyword>
<gene>
    <name evidence="13" type="primary">recN</name>
    <name evidence="13" type="ORF">FKY71_08835</name>
</gene>
<keyword evidence="5 9" id="KW-0227">DNA damage</keyword>
<dbReference type="FunFam" id="3.40.50.300:FF:000356">
    <property type="entry name" value="DNA repair protein RecN"/>
    <property type="match status" value="1"/>
</dbReference>
<evidence type="ECO:0000256" key="3">
    <source>
        <dbReference type="ARBA" id="ARBA00021315"/>
    </source>
</evidence>
<feature type="coiled-coil region" evidence="10">
    <location>
        <begin position="325"/>
        <end position="355"/>
    </location>
</feature>
<dbReference type="GO" id="GO:0005524">
    <property type="term" value="F:ATP binding"/>
    <property type="evidence" value="ECO:0007669"/>
    <property type="project" value="UniProtKB-KW"/>
</dbReference>
<evidence type="ECO:0000256" key="11">
    <source>
        <dbReference type="SAM" id="MobiDB-lite"/>
    </source>
</evidence>
<evidence type="ECO:0000256" key="5">
    <source>
        <dbReference type="ARBA" id="ARBA00022763"/>
    </source>
</evidence>
<protein>
    <recommendedName>
        <fullName evidence="3 9">DNA repair protein RecN</fullName>
    </recommendedName>
    <alternativeName>
        <fullName evidence="8 9">Recombination protein N</fullName>
    </alternativeName>
</protein>
<dbReference type="PANTHER" id="PTHR11059:SF0">
    <property type="entry name" value="DNA REPAIR PROTEIN RECN"/>
    <property type="match status" value="1"/>
</dbReference>
<dbReference type="InterPro" id="IPR027417">
    <property type="entry name" value="P-loop_NTPase"/>
</dbReference>
<dbReference type="GO" id="GO:0009432">
    <property type="term" value="P:SOS response"/>
    <property type="evidence" value="ECO:0007669"/>
    <property type="project" value="TreeGrafter"/>
</dbReference>
<dbReference type="GO" id="GO:0043590">
    <property type="term" value="C:bacterial nucleoid"/>
    <property type="evidence" value="ECO:0007669"/>
    <property type="project" value="TreeGrafter"/>
</dbReference>
<dbReference type="SUPFAM" id="SSF52540">
    <property type="entry name" value="P-loop containing nucleoside triphosphate hydrolases"/>
    <property type="match status" value="1"/>
</dbReference>
<name>A0A540VRL0_9GAMM</name>
<dbReference type="NCBIfam" id="NF008121">
    <property type="entry name" value="PRK10869.1"/>
    <property type="match status" value="1"/>
</dbReference>
<dbReference type="GO" id="GO:0006310">
    <property type="term" value="P:DNA recombination"/>
    <property type="evidence" value="ECO:0007669"/>
    <property type="project" value="InterPro"/>
</dbReference>
<feature type="domain" description="RecF/RecN/SMC N-terminal" evidence="12">
    <location>
        <begin position="2"/>
        <end position="510"/>
    </location>
</feature>